<reference evidence="2 3" key="1">
    <citation type="submission" date="2021-06" db="EMBL/GenBank/DDBJ databases">
        <title>Genome-based taxonomic framework of Microbacterium strains isolated from marine environment, the description of four new species and reclassification of four preexisting species.</title>
        <authorList>
            <person name="Lee S.D."/>
            <person name="Kim S.-M."/>
            <person name="Byeon Y.-S."/>
            <person name="Yang H.L."/>
            <person name="Kim I.S."/>
        </authorList>
    </citation>
    <scope>NUCLEOTIDE SEQUENCE [LARGE SCALE GENOMIC DNA]</scope>
    <source>
        <strain evidence="2 3">SSW1-51</strain>
    </source>
</reference>
<protein>
    <recommendedName>
        <fullName evidence="4">DUF5077 domain-containing protein</fullName>
    </recommendedName>
</protein>
<accession>A0ABY4ICQ1</accession>
<sequence length="422" mass="44779">MGTEGISRRTFAKSAAWVAMAALASTAAPVSAAADSVPDGVTVSFVGFDSPPAMSDRDTGDPTWPENYLLEARFRLQLAPGVSLPAGSRLFIGADAGIFPSGFAFFRGPAVGASTSDGLWVRDPDEYYTENYNPNTGSRKFAYAVYRLTRDLAAPADLTFSVAGVSNAALPTGWNAQTVLVADLVSASSFSAGAAHHRALSSPFRIVDVPPDPKADTNGTGVPGLYAYPRATAAGRVAEFSTLLRVMPTMTANIFWSHQFGISGTSGGYTGVQTYGNTNGRQWLFSLWGATDAEVNPSLHGVMAGDTDGAPGRSVRVFRPWTTGRTYVFRVAEIPGRPGWWNSTVTDTADGTSFSIGNLFVPQQGALISPQASWVEYWNWNDSTAQCLDQENSDAVYAPLRLDGLLVPYVVGKSNPPCSGAR</sequence>
<proteinExistence type="predicted"/>
<dbReference type="PROSITE" id="PS51318">
    <property type="entry name" value="TAT"/>
    <property type="match status" value="1"/>
</dbReference>
<name>A0ABY4ICQ1_9MICO</name>
<dbReference type="InterPro" id="IPR006311">
    <property type="entry name" value="TAT_signal"/>
</dbReference>
<dbReference type="Proteomes" id="UP000831467">
    <property type="component" value="Chromosome"/>
</dbReference>
<evidence type="ECO:0000313" key="2">
    <source>
        <dbReference type="EMBL" id="UPL10349.1"/>
    </source>
</evidence>
<gene>
    <name evidence="2" type="ORF">KV394_04155</name>
</gene>
<feature type="chain" id="PRO_5047036529" description="DUF5077 domain-containing protein" evidence="1">
    <location>
        <begin position="33"/>
        <end position="422"/>
    </location>
</feature>
<feature type="signal peptide" evidence="1">
    <location>
        <begin position="1"/>
        <end position="32"/>
    </location>
</feature>
<organism evidence="2 3">
    <name type="scientific">Microbacterium sufflavum</name>
    <dbReference type="NCBI Taxonomy" id="2851649"/>
    <lineage>
        <taxon>Bacteria</taxon>
        <taxon>Bacillati</taxon>
        <taxon>Actinomycetota</taxon>
        <taxon>Actinomycetes</taxon>
        <taxon>Micrococcales</taxon>
        <taxon>Microbacteriaceae</taxon>
        <taxon>Microbacterium</taxon>
    </lineage>
</organism>
<dbReference type="EMBL" id="CP078076">
    <property type="protein sequence ID" value="UPL10349.1"/>
    <property type="molecule type" value="Genomic_DNA"/>
</dbReference>
<evidence type="ECO:0000256" key="1">
    <source>
        <dbReference type="SAM" id="SignalP"/>
    </source>
</evidence>
<evidence type="ECO:0000313" key="3">
    <source>
        <dbReference type="Proteomes" id="UP000831467"/>
    </source>
</evidence>
<keyword evidence="1" id="KW-0732">Signal</keyword>
<keyword evidence="3" id="KW-1185">Reference proteome</keyword>
<dbReference type="RefSeq" id="WP_247982379.1">
    <property type="nucleotide sequence ID" value="NZ_CP078076.1"/>
</dbReference>
<evidence type="ECO:0008006" key="4">
    <source>
        <dbReference type="Google" id="ProtNLM"/>
    </source>
</evidence>